<dbReference type="Proteomes" id="UP000010475">
    <property type="component" value="Chromosome"/>
</dbReference>
<evidence type="ECO:0000313" key="4">
    <source>
        <dbReference type="EMBL" id="AFZ24970.1"/>
    </source>
</evidence>
<keyword evidence="5" id="KW-1185">Reference proteome</keyword>
<dbReference type="KEGG" id="csg:Cylst_2773"/>
<dbReference type="CDD" id="cd03801">
    <property type="entry name" value="GT4_PimA-like"/>
    <property type="match status" value="1"/>
</dbReference>
<evidence type="ECO:0000259" key="3">
    <source>
        <dbReference type="Pfam" id="PF00534"/>
    </source>
</evidence>
<keyword evidence="1" id="KW-0328">Glycosyltransferase</keyword>
<evidence type="ECO:0000256" key="1">
    <source>
        <dbReference type="ARBA" id="ARBA00022676"/>
    </source>
</evidence>
<evidence type="ECO:0000256" key="2">
    <source>
        <dbReference type="ARBA" id="ARBA00022679"/>
    </source>
</evidence>
<dbReference type="PATRIC" id="fig|56107.3.peg.3068"/>
<dbReference type="GO" id="GO:0016757">
    <property type="term" value="F:glycosyltransferase activity"/>
    <property type="evidence" value="ECO:0007669"/>
    <property type="project" value="UniProtKB-KW"/>
</dbReference>
<dbReference type="STRING" id="56107.Cylst_2773"/>
<dbReference type="SUPFAM" id="SSF48452">
    <property type="entry name" value="TPR-like"/>
    <property type="match status" value="1"/>
</dbReference>
<reference evidence="4 5" key="1">
    <citation type="submission" date="2012-06" db="EMBL/GenBank/DDBJ databases">
        <title>Finished chromosome of genome of Cylindrospermum stagnale PCC 7417.</title>
        <authorList>
            <consortium name="US DOE Joint Genome Institute"/>
            <person name="Gugger M."/>
            <person name="Coursin T."/>
            <person name="Rippka R."/>
            <person name="Tandeau De Marsac N."/>
            <person name="Huntemann M."/>
            <person name="Wei C.-L."/>
            <person name="Han J."/>
            <person name="Detter J.C."/>
            <person name="Han C."/>
            <person name="Tapia R."/>
            <person name="Chen A."/>
            <person name="Kyrpides N."/>
            <person name="Mavromatis K."/>
            <person name="Markowitz V."/>
            <person name="Szeto E."/>
            <person name="Ivanova N."/>
            <person name="Pagani I."/>
            <person name="Pati A."/>
            <person name="Goodwin L."/>
            <person name="Nordberg H.P."/>
            <person name="Cantor M.N."/>
            <person name="Hua S.X."/>
            <person name="Woyke T."/>
            <person name="Kerfeld C.A."/>
        </authorList>
    </citation>
    <scope>NUCLEOTIDE SEQUENCE [LARGE SCALE GENOMIC DNA]</scope>
    <source>
        <strain evidence="4 5">PCC 7417</strain>
    </source>
</reference>
<dbReference type="InterPro" id="IPR011990">
    <property type="entry name" value="TPR-like_helical_dom_sf"/>
</dbReference>
<feature type="domain" description="Glycosyl transferase family 1" evidence="3">
    <location>
        <begin position="161"/>
        <end position="325"/>
    </location>
</feature>
<dbReference type="OrthoDB" id="435926at2"/>
<dbReference type="Gene3D" id="3.40.50.2000">
    <property type="entry name" value="Glycogen Phosphorylase B"/>
    <property type="match status" value="2"/>
</dbReference>
<dbReference type="PANTHER" id="PTHR12526">
    <property type="entry name" value="GLYCOSYLTRANSFERASE"/>
    <property type="match status" value="1"/>
</dbReference>
<dbReference type="SUPFAM" id="SSF53756">
    <property type="entry name" value="UDP-Glycosyltransferase/glycogen phosphorylase"/>
    <property type="match status" value="1"/>
</dbReference>
<sequence>MIKVLHIIDFLCLGGAARSMIAISKYSSRLDEHFKHQVISLKEADPIAVELAELGEMEFLDPVDEIARNQLIAEADLVHIHYWNNPQTFSFLHSELPPARLIIWFHVSGDSAPQVITRDLINYADFAIPCNPHSYDLPVVRQLAPEIRQKKVGMVYDAADFERVKNVQPKPHDTFNVGYMGALAFSKMHPEYISMSAKANIPNVNFILCGGGDIDLLQQQASDLGALSKFDFRGFVEDISSVIAEFDVYGYPLCEDTYAAAELNLQEVMYAGIPPIVFPYGGIRKLVIDNYTGLMVDSELEYSQALEYLYHNPQERLRLGKNAKQYAEQIFGAENAAKQLNPIYHRLMETPKRTRKWSIPVDGSLLDEPVSLLDIVDIPAQFEGAKIFIESIGDTASQFITSLTSEDINQLFTADEKIANSSTLLGLGEGGVLQYLHHYPKDGYLMLWVGLICESLGKTSDAMKLFIDAINFGCNHWRGFWYLAQAAEHLQETSVMQEALDKLSNIVPDFAPAQEMRVRLQTLLDSDFDLSSFTLREINLIIFPDWSQPEDELGLELTEIIKALASYPQSSNTTLLISISSIDAEEAAMFLSSVSMNLLMEEDLDISEDLEIVPVGNLAATQWESLLPRIHGRIILPNEDQQALEKVPVGNLKSYELDSWMNQTSTSS</sequence>
<dbReference type="eggNOG" id="COG0438">
    <property type="taxonomic scope" value="Bacteria"/>
</dbReference>
<proteinExistence type="predicted"/>
<dbReference type="Pfam" id="PF00534">
    <property type="entry name" value="Glycos_transf_1"/>
    <property type="match status" value="1"/>
</dbReference>
<protein>
    <submittedName>
        <fullName evidence="4">Glycosyltransferase</fullName>
    </submittedName>
</protein>
<keyword evidence="2 4" id="KW-0808">Transferase</keyword>
<accession>K9WX66</accession>
<dbReference type="EMBL" id="CP003642">
    <property type="protein sequence ID" value="AFZ24970.1"/>
    <property type="molecule type" value="Genomic_DNA"/>
</dbReference>
<organism evidence="4 5">
    <name type="scientific">Cylindrospermum stagnale PCC 7417</name>
    <dbReference type="NCBI Taxonomy" id="56107"/>
    <lineage>
        <taxon>Bacteria</taxon>
        <taxon>Bacillati</taxon>
        <taxon>Cyanobacteriota</taxon>
        <taxon>Cyanophyceae</taxon>
        <taxon>Nostocales</taxon>
        <taxon>Nostocaceae</taxon>
        <taxon>Cylindrospermum</taxon>
    </lineage>
</organism>
<evidence type="ECO:0000313" key="5">
    <source>
        <dbReference type="Proteomes" id="UP000010475"/>
    </source>
</evidence>
<dbReference type="InterPro" id="IPR001296">
    <property type="entry name" value="Glyco_trans_1"/>
</dbReference>
<dbReference type="PANTHER" id="PTHR12526:SF510">
    <property type="entry name" value="D-INOSITOL 3-PHOSPHATE GLYCOSYLTRANSFERASE"/>
    <property type="match status" value="1"/>
</dbReference>
<dbReference type="AlphaFoldDB" id="K9WX66"/>
<dbReference type="RefSeq" id="WP_015208223.1">
    <property type="nucleotide sequence ID" value="NC_019757.1"/>
</dbReference>
<name>K9WX66_9NOST</name>
<dbReference type="HOGENOM" id="CLU_410903_0_0_3"/>
<gene>
    <name evidence="4" type="ORF">Cylst_2773</name>
</gene>